<dbReference type="Proteomes" id="UP000078263">
    <property type="component" value="Chromosome"/>
</dbReference>
<dbReference type="STRING" id="1112.A9D12_07425"/>
<evidence type="ECO:0000313" key="2">
    <source>
        <dbReference type="Proteomes" id="UP000078263"/>
    </source>
</evidence>
<keyword evidence="2" id="KW-1185">Reference proteome</keyword>
<gene>
    <name evidence="1" type="ORF">A9D12_07425</name>
</gene>
<name>A0A192D4I2_9SPHN</name>
<proteinExistence type="predicted"/>
<dbReference type="EMBL" id="CP016033">
    <property type="protein sequence ID" value="ANK12802.1"/>
    <property type="molecule type" value="Genomic_DNA"/>
</dbReference>
<evidence type="ECO:0000313" key="1">
    <source>
        <dbReference type="EMBL" id="ANK12802.1"/>
    </source>
</evidence>
<dbReference type="OrthoDB" id="9805811at2"/>
<dbReference type="AlphaFoldDB" id="A0A192D4I2"/>
<dbReference type="KEGG" id="pns:A9D12_07425"/>
<dbReference type="Pfam" id="PF14335">
    <property type="entry name" value="DUF4391"/>
    <property type="match status" value="1"/>
</dbReference>
<accession>A0A192D4I2</accession>
<organism evidence="1 2">
    <name type="scientific">Erythrobacter neustonensis</name>
    <dbReference type="NCBI Taxonomy" id="1112"/>
    <lineage>
        <taxon>Bacteria</taxon>
        <taxon>Pseudomonadati</taxon>
        <taxon>Pseudomonadota</taxon>
        <taxon>Alphaproteobacteria</taxon>
        <taxon>Sphingomonadales</taxon>
        <taxon>Erythrobacteraceae</taxon>
        <taxon>Erythrobacter/Porphyrobacter group</taxon>
        <taxon>Erythrobacter</taxon>
    </lineage>
</organism>
<evidence type="ECO:0008006" key="3">
    <source>
        <dbReference type="Google" id="ProtNLM"/>
    </source>
</evidence>
<protein>
    <recommendedName>
        <fullName evidence="3">DUF4391 domain-containing protein</fullName>
    </recommendedName>
</protein>
<reference evidence="1 2" key="1">
    <citation type="submission" date="2016-05" db="EMBL/GenBank/DDBJ databases">
        <title>Compelete Genome Sequence of Bacteriochlorophyll-Synthesizing Bacterium Porphyrobacter neustonensis DSM 9434.</title>
        <authorList>
            <person name="Shi X.-L."/>
            <person name="Wu Y.-H."/>
            <person name="Cheng H."/>
            <person name="Xu L."/>
            <person name="Zhang X.-Q."/>
            <person name="Wang C.-S."/>
            <person name="Xu X.-W."/>
        </authorList>
    </citation>
    <scope>NUCLEOTIDE SEQUENCE [LARGE SCALE GENOMIC DNA]</scope>
    <source>
        <strain evidence="1 2">DSM 9434</strain>
    </source>
</reference>
<sequence length="254" mass="27456">MTITPHTIREALALPPGGDPARRLPKDVLAEHGAAHAADRKLIDKAIERLDWWATLSPTTIGVAAAADDDRPVPAIQLLALTARAEPTQRLLTIIHRAIPVPIILLTALPGGAGTRVSFAPLRRAERIGDKMVVERLVVAPDCTDAAEPATAAFIASLAVPALPRLNLRLLYDGLVERAEALEIARLTGQPFRLVDDPAARREALARYREAEAAWLAARAAAKREKALAKQIALGAEVRQLRSQVDEILQQLED</sequence>
<dbReference type="RefSeq" id="WP_068350712.1">
    <property type="nucleotide sequence ID" value="NZ_CP016033.1"/>
</dbReference>
<dbReference type="InterPro" id="IPR025503">
    <property type="entry name" value="DUF4391"/>
</dbReference>